<dbReference type="PANTHER" id="PTHR31672">
    <property type="entry name" value="BNACNNG10540D PROTEIN"/>
    <property type="match status" value="1"/>
</dbReference>
<dbReference type="InterPro" id="IPR017451">
    <property type="entry name" value="F-box-assoc_interact_dom"/>
</dbReference>
<evidence type="ECO:0000313" key="2">
    <source>
        <dbReference type="EMBL" id="SPC81010.1"/>
    </source>
</evidence>
<evidence type="ECO:0000313" key="3">
    <source>
        <dbReference type="EMBL" id="SPC94993.1"/>
    </source>
</evidence>
<evidence type="ECO:0000259" key="1">
    <source>
        <dbReference type="Pfam" id="PF08268"/>
    </source>
</evidence>
<reference evidence="2" key="1">
    <citation type="submission" date="2018-02" db="EMBL/GenBank/DDBJ databases">
        <authorList>
            <person name="Cohen D.B."/>
            <person name="Kent A.D."/>
        </authorList>
    </citation>
    <scope>NUCLEOTIDE SEQUENCE</scope>
</reference>
<dbReference type="InterPro" id="IPR050796">
    <property type="entry name" value="SCF_F-box_component"/>
</dbReference>
<dbReference type="EMBL" id="OIVN01000487">
    <property type="protein sequence ID" value="SPC81010.1"/>
    <property type="molecule type" value="Genomic_DNA"/>
</dbReference>
<protein>
    <recommendedName>
        <fullName evidence="1">F-box associated beta-propeller type 3 domain-containing protein</fullName>
    </recommendedName>
</protein>
<proteinExistence type="predicted"/>
<dbReference type="PANTHER" id="PTHR31672:SF13">
    <property type="entry name" value="F-BOX PROTEIN CPR30-LIKE"/>
    <property type="match status" value="1"/>
</dbReference>
<accession>A0A2N9F1X1</accession>
<dbReference type="NCBIfam" id="TIGR01640">
    <property type="entry name" value="F_box_assoc_1"/>
    <property type="match status" value="1"/>
</dbReference>
<sequence>MCYSNQIRVLGSANGLLCISNVAEDIAFWNPTIKKHKVLPFLPVDRPVGDTTMSMCGARAYGFGYDSVHDDYKLVRISQFIGFDGGGFVSEVKVFSLRANEWRKVEEMRYVLCYARRNATLACGALHWVVSNKFEVTKGDQIVSFNLTAENFRELPLPEGLEHDKVMIDVGVLGENVCVTADYHGVRVDVWVMKEYGVKASWYKLFTVAHNVVGFGSFEYLRPLAYSKSGEEVLLEQDGKRLVWYDWKRNEVKNVKIPGMPDSFEAEICLGSLVPVEPIRKCHEKKQDKNNKKKR</sequence>
<gene>
    <name evidence="3" type="ORF">FSB_LOCUS22875</name>
    <name evidence="2" type="ORF">FSB_LOCUS8892</name>
</gene>
<organism evidence="2">
    <name type="scientific">Fagus sylvatica</name>
    <name type="common">Beechnut</name>
    <dbReference type="NCBI Taxonomy" id="28930"/>
    <lineage>
        <taxon>Eukaryota</taxon>
        <taxon>Viridiplantae</taxon>
        <taxon>Streptophyta</taxon>
        <taxon>Embryophyta</taxon>
        <taxon>Tracheophyta</taxon>
        <taxon>Spermatophyta</taxon>
        <taxon>Magnoliopsida</taxon>
        <taxon>eudicotyledons</taxon>
        <taxon>Gunneridae</taxon>
        <taxon>Pentapetalae</taxon>
        <taxon>rosids</taxon>
        <taxon>fabids</taxon>
        <taxon>Fagales</taxon>
        <taxon>Fagaceae</taxon>
        <taxon>Fagus</taxon>
    </lineage>
</organism>
<dbReference type="EMBL" id="OIVN01001531">
    <property type="protein sequence ID" value="SPC94993.1"/>
    <property type="molecule type" value="Genomic_DNA"/>
</dbReference>
<feature type="domain" description="F-box associated beta-propeller type 3" evidence="1">
    <location>
        <begin position="7"/>
        <end position="264"/>
    </location>
</feature>
<dbReference type="Pfam" id="PF08268">
    <property type="entry name" value="FBA_3"/>
    <property type="match status" value="1"/>
</dbReference>
<name>A0A2N9F1X1_FAGSY</name>
<dbReference type="InterPro" id="IPR013187">
    <property type="entry name" value="F-box-assoc_dom_typ3"/>
</dbReference>
<dbReference type="AlphaFoldDB" id="A0A2N9F1X1"/>